<proteinExistence type="inferred from homology"/>
<evidence type="ECO:0000256" key="1">
    <source>
        <dbReference type="ARBA" id="ARBA00004429"/>
    </source>
</evidence>
<evidence type="ECO:0000256" key="2">
    <source>
        <dbReference type="ARBA" id="ARBA00022519"/>
    </source>
</evidence>
<keyword evidence="7" id="KW-1185">Reference proteome</keyword>
<feature type="compositionally biased region" description="Basic and acidic residues" evidence="4">
    <location>
        <begin position="1"/>
        <end position="12"/>
    </location>
</feature>
<evidence type="ECO:0000259" key="5">
    <source>
        <dbReference type="PROSITE" id="PS50192"/>
    </source>
</evidence>
<evidence type="ECO:0000313" key="7">
    <source>
        <dbReference type="Proteomes" id="UP000629025"/>
    </source>
</evidence>
<evidence type="ECO:0000256" key="4">
    <source>
        <dbReference type="SAM" id="MobiDB-lite"/>
    </source>
</evidence>
<comment type="subcellular location">
    <subcellularLocation>
        <location evidence="1">Cell inner membrane</location>
        <topology evidence="1">Multi-pass membrane protein</topology>
    </subcellularLocation>
</comment>
<keyword evidence="2" id="KW-0472">Membrane</keyword>
<dbReference type="PANTHER" id="PTHR32089">
    <property type="entry name" value="METHYL-ACCEPTING CHEMOTAXIS PROTEIN MCPB"/>
    <property type="match status" value="1"/>
</dbReference>
<protein>
    <recommendedName>
        <fullName evidence="5">t-SNARE coiled-coil homology domain-containing protein</fullName>
    </recommendedName>
</protein>
<dbReference type="EMBL" id="BMIJ01000001">
    <property type="protein sequence ID" value="GGB81771.1"/>
    <property type="molecule type" value="Genomic_DNA"/>
</dbReference>
<dbReference type="PANTHER" id="PTHR32089:SF112">
    <property type="entry name" value="LYSOZYME-LIKE PROTEIN-RELATED"/>
    <property type="match status" value="1"/>
</dbReference>
<gene>
    <name evidence="6" type="ORF">GCM10011352_04420</name>
</gene>
<reference evidence="7" key="1">
    <citation type="journal article" date="2019" name="Int. J. Syst. Evol. Microbiol.">
        <title>The Global Catalogue of Microorganisms (GCM) 10K type strain sequencing project: providing services to taxonomists for standard genome sequencing and annotation.</title>
        <authorList>
            <consortium name="The Broad Institute Genomics Platform"/>
            <consortium name="The Broad Institute Genome Sequencing Center for Infectious Disease"/>
            <person name="Wu L."/>
            <person name="Ma J."/>
        </authorList>
    </citation>
    <scope>NUCLEOTIDE SEQUENCE [LARGE SCALE GENOMIC DNA]</scope>
    <source>
        <strain evidence="7">CGMCC 1.15341</strain>
    </source>
</reference>
<keyword evidence="2" id="KW-1003">Cell membrane</keyword>
<dbReference type="SUPFAM" id="SSF58104">
    <property type="entry name" value="Methyl-accepting chemotaxis protein (MCP) signaling domain"/>
    <property type="match status" value="1"/>
</dbReference>
<evidence type="ECO:0000256" key="3">
    <source>
        <dbReference type="ARBA" id="ARBA00029447"/>
    </source>
</evidence>
<organism evidence="6 7">
    <name type="scientific">Marinobacterium zhoushanense</name>
    <dbReference type="NCBI Taxonomy" id="1679163"/>
    <lineage>
        <taxon>Bacteria</taxon>
        <taxon>Pseudomonadati</taxon>
        <taxon>Pseudomonadota</taxon>
        <taxon>Gammaproteobacteria</taxon>
        <taxon>Oceanospirillales</taxon>
        <taxon>Oceanospirillaceae</taxon>
        <taxon>Marinobacterium</taxon>
    </lineage>
</organism>
<accession>A0ABQ1JZJ4</accession>
<comment type="caution">
    <text evidence="6">The sequence shown here is derived from an EMBL/GenBank/DDBJ whole genome shotgun (WGS) entry which is preliminary data.</text>
</comment>
<dbReference type="Proteomes" id="UP000629025">
    <property type="component" value="Unassembled WGS sequence"/>
</dbReference>
<dbReference type="PROSITE" id="PS50192">
    <property type="entry name" value="T_SNARE"/>
    <property type="match status" value="1"/>
</dbReference>
<name>A0ABQ1JZJ4_9GAMM</name>
<feature type="region of interest" description="Disordered" evidence="4">
    <location>
        <begin position="1"/>
        <end position="28"/>
    </location>
</feature>
<dbReference type="InterPro" id="IPR000727">
    <property type="entry name" value="T_SNARE_dom"/>
</dbReference>
<comment type="similarity">
    <text evidence="3">Belongs to the methyl-accepting chemotaxis (MCP) protein family.</text>
</comment>
<dbReference type="Gene3D" id="1.10.287.950">
    <property type="entry name" value="Methyl-accepting chemotaxis protein"/>
    <property type="match status" value="1"/>
</dbReference>
<feature type="domain" description="T-SNARE coiled-coil homology" evidence="5">
    <location>
        <begin position="26"/>
        <end position="71"/>
    </location>
</feature>
<sequence>MPQLLEHTRRSVEVAQEGEQEATDGLSQVQQASQLLNDISEMMSTIANMSLQMGSAIEEQAKVSEDINRQVINISELSTSNLKQALSSSASTRALRNVALEMNELASGFKR</sequence>
<evidence type="ECO:0000313" key="6">
    <source>
        <dbReference type="EMBL" id="GGB81771.1"/>
    </source>
</evidence>
<keyword evidence="2" id="KW-0997">Cell inner membrane</keyword>